<evidence type="ECO:0000256" key="7">
    <source>
        <dbReference type="SAM" id="Phobius"/>
    </source>
</evidence>
<feature type="transmembrane region" description="Helical" evidence="7">
    <location>
        <begin position="46"/>
        <end position="67"/>
    </location>
</feature>
<name>A0A6G1ZJY7_9BACT</name>
<dbReference type="AlphaFoldDB" id="A0A6G1ZJY7"/>
<feature type="transmembrane region" description="Helical" evidence="7">
    <location>
        <begin position="12"/>
        <end position="34"/>
    </location>
</feature>
<protein>
    <recommendedName>
        <fullName evidence="8">MotA/TolQ/ExbB proton channel domain-containing protein</fullName>
    </recommendedName>
</protein>
<dbReference type="Pfam" id="PF01618">
    <property type="entry name" value="MotA_ExbB"/>
    <property type="match status" value="1"/>
</dbReference>
<proteinExistence type="inferred from homology"/>
<organism evidence="9">
    <name type="scientific">Parabacteroides goldsteinii</name>
    <dbReference type="NCBI Taxonomy" id="328812"/>
    <lineage>
        <taxon>Bacteria</taxon>
        <taxon>Pseudomonadati</taxon>
        <taxon>Bacteroidota</taxon>
        <taxon>Bacteroidia</taxon>
        <taxon>Bacteroidales</taxon>
        <taxon>Tannerellaceae</taxon>
        <taxon>Parabacteroides</taxon>
    </lineage>
</organism>
<keyword evidence="4 7" id="KW-1133">Transmembrane helix</keyword>
<evidence type="ECO:0000256" key="1">
    <source>
        <dbReference type="ARBA" id="ARBA00004651"/>
    </source>
</evidence>
<evidence type="ECO:0000256" key="5">
    <source>
        <dbReference type="ARBA" id="ARBA00023136"/>
    </source>
</evidence>
<accession>A0A6G1ZJY7</accession>
<keyword evidence="5 7" id="KW-0472">Membrane</keyword>
<dbReference type="RefSeq" id="WP_010803022.1">
    <property type="nucleotide sequence ID" value="NZ_CAJSYT010000003.1"/>
</dbReference>
<keyword evidence="3 7" id="KW-0812">Transmembrane</keyword>
<evidence type="ECO:0000259" key="8">
    <source>
        <dbReference type="Pfam" id="PF01618"/>
    </source>
</evidence>
<sequence length="473" mass="52555">MEFQGILSALSPILDGVGVFILSFAIAVIFAVIYRFTKSRQLLNSLPGLFTSLGLLGTFVAICNSLGGIDSMKSLNVLLIIQKLIPAFTSSIAGLIAAFIATTICKIWYSIEEKRIDKKVENKTPEECLFDVVNNTNQTHASIQEVVSLLKQKAAKDEEYNQKLNESISQQSKILEDFINKFVVRMEEIFTKMQGNIEQQIQDFGEDQFKKTSTILTEITQKLSDSSTALIAKQEQSVTEMIDRTNEGLSSVTTTVVQQVDKLCADTTSVLQNISAKQREDFSGIIEKYGDLAQRLTQQGADGLQQMEELKQTYQSANASMLQSATDMNNEITAEFRSSISILIADMQAIIRQQVESLSTAVANSVQALQQSYDYIDNHVANIKGNYDSAAQSFEDAMKLAHRQNEASDKLVKTFNDSIGAVVDTNEKIDNVLSVLVERQENIETLIIKINQIGETIELLQKLELQLNRIASK</sequence>
<comment type="similarity">
    <text evidence="6">Belongs to the exbB/tolQ family.</text>
</comment>
<dbReference type="GO" id="GO:0015031">
    <property type="term" value="P:protein transport"/>
    <property type="evidence" value="ECO:0007669"/>
    <property type="project" value="UniProtKB-KW"/>
</dbReference>
<keyword evidence="2" id="KW-1003">Cell membrane</keyword>
<evidence type="ECO:0000256" key="6">
    <source>
        <dbReference type="RuleBase" id="RU004057"/>
    </source>
</evidence>
<evidence type="ECO:0000313" key="9">
    <source>
        <dbReference type="EMBL" id="MRY13991.1"/>
    </source>
</evidence>
<dbReference type="EMBL" id="WKLP01000039">
    <property type="protein sequence ID" value="MRY13991.1"/>
    <property type="molecule type" value="Genomic_DNA"/>
</dbReference>
<reference evidence="9" key="1">
    <citation type="journal article" date="2019" name="Nat. Med.">
        <title>A library of human gut bacterial isolates paired with longitudinal multiomics data enables mechanistic microbiome research.</title>
        <authorList>
            <person name="Poyet M."/>
            <person name="Groussin M."/>
            <person name="Gibbons S.M."/>
            <person name="Avila-Pacheco J."/>
            <person name="Jiang X."/>
            <person name="Kearney S.M."/>
            <person name="Perrotta A.R."/>
            <person name="Berdy B."/>
            <person name="Zhao S."/>
            <person name="Lieberman T.D."/>
            <person name="Swanson P.K."/>
            <person name="Smith M."/>
            <person name="Roesemann S."/>
            <person name="Alexander J.E."/>
            <person name="Rich S.A."/>
            <person name="Livny J."/>
            <person name="Vlamakis H."/>
            <person name="Clish C."/>
            <person name="Bullock K."/>
            <person name="Deik A."/>
            <person name="Scott J."/>
            <person name="Pierce K.A."/>
            <person name="Xavier R.J."/>
            <person name="Alm E.J."/>
        </authorList>
    </citation>
    <scope>NUCLEOTIDE SEQUENCE</scope>
    <source>
        <strain evidence="9">BIOML-A4</strain>
    </source>
</reference>
<feature type="transmembrane region" description="Helical" evidence="7">
    <location>
        <begin position="87"/>
        <end position="109"/>
    </location>
</feature>
<gene>
    <name evidence="9" type="ORF">GKE01_21390</name>
</gene>
<keyword evidence="6" id="KW-0653">Protein transport</keyword>
<evidence type="ECO:0000256" key="2">
    <source>
        <dbReference type="ARBA" id="ARBA00022475"/>
    </source>
</evidence>
<comment type="subcellular location">
    <subcellularLocation>
        <location evidence="1">Cell membrane</location>
        <topology evidence="1">Multi-pass membrane protein</topology>
    </subcellularLocation>
    <subcellularLocation>
        <location evidence="6">Membrane</location>
        <topology evidence="6">Multi-pass membrane protein</topology>
    </subcellularLocation>
</comment>
<comment type="caution">
    <text evidence="9">The sequence shown here is derived from an EMBL/GenBank/DDBJ whole genome shotgun (WGS) entry which is preliminary data.</text>
</comment>
<feature type="domain" description="MotA/TolQ/ExbB proton channel" evidence="8">
    <location>
        <begin position="35"/>
        <end position="107"/>
    </location>
</feature>
<keyword evidence="6" id="KW-0813">Transport</keyword>
<evidence type="ECO:0000256" key="4">
    <source>
        <dbReference type="ARBA" id="ARBA00022989"/>
    </source>
</evidence>
<dbReference type="GO" id="GO:0005886">
    <property type="term" value="C:plasma membrane"/>
    <property type="evidence" value="ECO:0007669"/>
    <property type="project" value="UniProtKB-SubCell"/>
</dbReference>
<dbReference type="InterPro" id="IPR002898">
    <property type="entry name" value="MotA_ExbB_proton_chnl"/>
</dbReference>
<evidence type="ECO:0000256" key="3">
    <source>
        <dbReference type="ARBA" id="ARBA00022692"/>
    </source>
</evidence>